<feature type="domain" description="VWFA" evidence="4">
    <location>
        <begin position="5"/>
        <end position="188"/>
    </location>
</feature>
<dbReference type="EMBL" id="CAJVPJ010000027">
    <property type="protein sequence ID" value="CAG8460026.1"/>
    <property type="molecule type" value="Genomic_DNA"/>
</dbReference>
<name>A0A9N8Z0H7_9GLOM</name>
<dbReference type="Pfam" id="PF13519">
    <property type="entry name" value="VWA_2"/>
    <property type="match status" value="1"/>
</dbReference>
<dbReference type="InterPro" id="IPR036465">
    <property type="entry name" value="vWFA_dom_sf"/>
</dbReference>
<evidence type="ECO:0000313" key="5">
    <source>
        <dbReference type="EMBL" id="CAG8460026.1"/>
    </source>
</evidence>
<dbReference type="InterPro" id="IPR027040">
    <property type="entry name" value="PSMD4"/>
</dbReference>
<dbReference type="SUPFAM" id="SSF53300">
    <property type="entry name" value="vWA-like"/>
    <property type="match status" value="1"/>
</dbReference>
<dbReference type="GO" id="GO:0043161">
    <property type="term" value="P:proteasome-mediated ubiquitin-dependent protein catabolic process"/>
    <property type="evidence" value="ECO:0007669"/>
    <property type="project" value="TreeGrafter"/>
</dbReference>
<evidence type="ECO:0000313" key="6">
    <source>
        <dbReference type="Proteomes" id="UP000789572"/>
    </source>
</evidence>
<dbReference type="PROSITE" id="PS50330">
    <property type="entry name" value="UIM"/>
    <property type="match status" value="1"/>
</dbReference>
<evidence type="ECO:0000256" key="3">
    <source>
        <dbReference type="SAM" id="MobiDB-lite"/>
    </source>
</evidence>
<protein>
    <submittedName>
        <fullName evidence="5">3011_t:CDS:1</fullName>
    </submittedName>
</protein>
<dbReference type="GO" id="GO:0005634">
    <property type="term" value="C:nucleus"/>
    <property type="evidence" value="ECO:0007669"/>
    <property type="project" value="TreeGrafter"/>
</dbReference>
<evidence type="ECO:0000256" key="2">
    <source>
        <dbReference type="ARBA" id="ARBA00022942"/>
    </source>
</evidence>
<organism evidence="5 6">
    <name type="scientific">Paraglomus occultum</name>
    <dbReference type="NCBI Taxonomy" id="144539"/>
    <lineage>
        <taxon>Eukaryota</taxon>
        <taxon>Fungi</taxon>
        <taxon>Fungi incertae sedis</taxon>
        <taxon>Mucoromycota</taxon>
        <taxon>Glomeromycotina</taxon>
        <taxon>Glomeromycetes</taxon>
        <taxon>Paraglomerales</taxon>
        <taxon>Paraglomeraceae</taxon>
        <taxon>Paraglomus</taxon>
    </lineage>
</organism>
<comment type="caution">
    <text evidence="5">The sequence shown here is derived from an EMBL/GenBank/DDBJ whole genome shotgun (WGS) entry which is preliminary data.</text>
</comment>
<reference evidence="5" key="1">
    <citation type="submission" date="2021-06" db="EMBL/GenBank/DDBJ databases">
        <authorList>
            <person name="Kallberg Y."/>
            <person name="Tangrot J."/>
            <person name="Rosling A."/>
        </authorList>
    </citation>
    <scope>NUCLEOTIDE SEQUENCE</scope>
    <source>
        <strain evidence="5">IA702</strain>
    </source>
</reference>
<dbReference type="SMART" id="SM00726">
    <property type="entry name" value="UIM"/>
    <property type="match status" value="3"/>
</dbReference>
<dbReference type="FunFam" id="3.40.50.410:FF:000005">
    <property type="entry name" value="26S proteasome non-ATPase regulatory subunit 4"/>
    <property type="match status" value="1"/>
</dbReference>
<comment type="similarity">
    <text evidence="1">Belongs to the proteasome subunit S5A family.</text>
</comment>
<feature type="compositionally biased region" description="Low complexity" evidence="3">
    <location>
        <begin position="233"/>
        <end position="242"/>
    </location>
</feature>
<dbReference type="GO" id="GO:0036435">
    <property type="term" value="F:K48-linked polyubiquitin modification-dependent protein binding"/>
    <property type="evidence" value="ECO:0007669"/>
    <property type="project" value="UniProtKB-ARBA"/>
</dbReference>
<sequence length="348" mass="37818">MVLEATMIVLDNSEWMRNGDYMPTRMEAQNDAVNLIFASKTQQHPENTVGLMTMAGKGPEVLVTPTADIGKILAAMHKTKIGGKASITTGIQVAQLALKHRQNKNQSQRIIVFVGSPIDADEKTLIRLAKKTKKNSVAVDIVSFGEGEENERKLEAFMSNVNAGNNSHLATIPPGSTILSQTLVQTPIIMSEDGDTSMFNGGDMVDPNLDPELALAIRISLEEDKARREQEAAKAAGQQEAESSTMAVDSTIEEEQKLLNAALSASMETNDGDIHMQELTEEEQMERAIAMSMQQAGEQSGSNNMSDVLGSLPGLDADDPRLKDILEDLVRDDANTKEDDKSPKDTQH</sequence>
<keyword evidence="2" id="KW-0647">Proteasome</keyword>
<dbReference type="CDD" id="cd01452">
    <property type="entry name" value="VWA_26S_proteasome_subunit"/>
    <property type="match status" value="1"/>
</dbReference>
<dbReference type="Proteomes" id="UP000789572">
    <property type="component" value="Unassembled WGS sequence"/>
</dbReference>
<feature type="compositionally biased region" description="Polar residues" evidence="3">
    <location>
        <begin position="292"/>
        <end position="306"/>
    </location>
</feature>
<dbReference type="GO" id="GO:0005829">
    <property type="term" value="C:cytosol"/>
    <property type="evidence" value="ECO:0007669"/>
    <property type="project" value="TreeGrafter"/>
</dbReference>
<dbReference type="PANTHER" id="PTHR10223:SF0">
    <property type="entry name" value="26S PROTEASOME NON-ATPASE REGULATORY SUBUNIT 4"/>
    <property type="match status" value="1"/>
</dbReference>
<dbReference type="OrthoDB" id="1731724at2759"/>
<dbReference type="Gene3D" id="3.40.50.410">
    <property type="entry name" value="von Willebrand factor, type A domain"/>
    <property type="match status" value="1"/>
</dbReference>
<dbReference type="SMART" id="SM00327">
    <property type="entry name" value="VWA"/>
    <property type="match status" value="1"/>
</dbReference>
<evidence type="ECO:0000259" key="4">
    <source>
        <dbReference type="PROSITE" id="PS50234"/>
    </source>
</evidence>
<dbReference type="Pfam" id="PF02809">
    <property type="entry name" value="UIM"/>
    <property type="match status" value="3"/>
</dbReference>
<evidence type="ECO:0000256" key="1">
    <source>
        <dbReference type="ARBA" id="ARBA00005574"/>
    </source>
</evidence>
<dbReference type="Gene3D" id="1.10.287.3990">
    <property type="match status" value="1"/>
</dbReference>
<dbReference type="PANTHER" id="PTHR10223">
    <property type="entry name" value="26S PROTEASOME NON-ATPASE REGULATORY SUBUNIT 4"/>
    <property type="match status" value="1"/>
</dbReference>
<feature type="region of interest" description="Disordered" evidence="3">
    <location>
        <begin position="228"/>
        <end position="250"/>
    </location>
</feature>
<feature type="region of interest" description="Disordered" evidence="3">
    <location>
        <begin position="292"/>
        <end position="348"/>
    </location>
</feature>
<dbReference type="InterPro" id="IPR003903">
    <property type="entry name" value="UIM_dom"/>
</dbReference>
<gene>
    <name evidence="5" type="ORF">POCULU_LOCUS509</name>
</gene>
<accession>A0A9N8Z0H7</accession>
<feature type="compositionally biased region" description="Basic and acidic residues" evidence="3">
    <location>
        <begin position="318"/>
        <end position="348"/>
    </location>
</feature>
<dbReference type="AlphaFoldDB" id="A0A9N8Z0H7"/>
<dbReference type="InterPro" id="IPR002035">
    <property type="entry name" value="VWF_A"/>
</dbReference>
<proteinExistence type="inferred from homology"/>
<keyword evidence="6" id="KW-1185">Reference proteome</keyword>
<dbReference type="GO" id="GO:0008540">
    <property type="term" value="C:proteasome regulatory particle, base subcomplex"/>
    <property type="evidence" value="ECO:0007669"/>
    <property type="project" value="TreeGrafter"/>
</dbReference>
<dbReference type="PROSITE" id="PS50234">
    <property type="entry name" value="VWFA"/>
    <property type="match status" value="1"/>
</dbReference>